<evidence type="ECO:0000256" key="2">
    <source>
        <dbReference type="ARBA" id="ARBA00005992"/>
    </source>
</evidence>
<proteinExistence type="inferred from homology"/>
<dbReference type="RefSeq" id="WP_146689548.1">
    <property type="nucleotide sequence ID" value="NZ_LT629750.1"/>
</dbReference>
<feature type="chain" id="PRO_5009267782" evidence="9">
    <location>
        <begin position="24"/>
        <end position="491"/>
    </location>
</feature>
<evidence type="ECO:0000256" key="7">
    <source>
        <dbReference type="PROSITE-ProRule" id="PRU01373"/>
    </source>
</evidence>
<dbReference type="CDD" id="cd16913">
    <property type="entry name" value="YkuD_like"/>
    <property type="match status" value="1"/>
</dbReference>
<dbReference type="PROSITE" id="PS52029">
    <property type="entry name" value="LD_TPASE"/>
    <property type="match status" value="1"/>
</dbReference>
<keyword evidence="4 7" id="KW-0133">Cell shape</keyword>
<comment type="pathway">
    <text evidence="1 7">Cell wall biogenesis; peptidoglycan biosynthesis.</text>
</comment>
<dbReference type="GO" id="GO:0009252">
    <property type="term" value="P:peptidoglycan biosynthetic process"/>
    <property type="evidence" value="ECO:0007669"/>
    <property type="project" value="UniProtKB-UniPathway"/>
</dbReference>
<dbReference type="GO" id="GO:0004180">
    <property type="term" value="F:carboxypeptidase activity"/>
    <property type="evidence" value="ECO:0007669"/>
    <property type="project" value="UniProtKB-ARBA"/>
</dbReference>
<feature type="compositionally biased region" description="Polar residues" evidence="8">
    <location>
        <begin position="452"/>
        <end position="461"/>
    </location>
</feature>
<dbReference type="GO" id="GO:0008360">
    <property type="term" value="P:regulation of cell shape"/>
    <property type="evidence" value="ECO:0007669"/>
    <property type="project" value="UniProtKB-UniRule"/>
</dbReference>
<feature type="compositionally biased region" description="Polar residues" evidence="8">
    <location>
        <begin position="478"/>
        <end position="491"/>
    </location>
</feature>
<evidence type="ECO:0000256" key="1">
    <source>
        <dbReference type="ARBA" id="ARBA00004752"/>
    </source>
</evidence>
<keyword evidence="6 7" id="KW-0961">Cell wall biogenesis/degradation</keyword>
<keyword evidence="12" id="KW-1185">Reference proteome</keyword>
<feature type="signal peptide" evidence="9">
    <location>
        <begin position="1"/>
        <end position="23"/>
    </location>
</feature>
<feature type="region of interest" description="Disordered" evidence="8">
    <location>
        <begin position="402"/>
        <end position="491"/>
    </location>
</feature>
<keyword evidence="3" id="KW-0808">Transferase</keyword>
<feature type="compositionally biased region" description="Low complexity" evidence="8">
    <location>
        <begin position="462"/>
        <end position="475"/>
    </location>
</feature>
<gene>
    <name evidence="11" type="ORF">SAMN05444158_5493</name>
</gene>
<dbReference type="PROSITE" id="PS51257">
    <property type="entry name" value="PROKAR_LIPOPROTEIN"/>
    <property type="match status" value="1"/>
</dbReference>
<feature type="compositionally biased region" description="Polar residues" evidence="8">
    <location>
        <begin position="348"/>
        <end position="357"/>
    </location>
</feature>
<dbReference type="Pfam" id="PF03734">
    <property type="entry name" value="YkuD"/>
    <property type="match status" value="1"/>
</dbReference>
<feature type="compositionally biased region" description="Low complexity" evidence="8">
    <location>
        <begin position="361"/>
        <end position="380"/>
    </location>
</feature>
<dbReference type="InterPro" id="IPR038063">
    <property type="entry name" value="Transpep_catalytic_dom"/>
</dbReference>
<dbReference type="AlphaFoldDB" id="A0A1H1ZJW7"/>
<evidence type="ECO:0000313" key="12">
    <source>
        <dbReference type="Proteomes" id="UP000243904"/>
    </source>
</evidence>
<organism evidence="11 12">
    <name type="scientific">Bradyrhizobium canariense</name>
    <dbReference type="NCBI Taxonomy" id="255045"/>
    <lineage>
        <taxon>Bacteria</taxon>
        <taxon>Pseudomonadati</taxon>
        <taxon>Pseudomonadota</taxon>
        <taxon>Alphaproteobacteria</taxon>
        <taxon>Hyphomicrobiales</taxon>
        <taxon>Nitrobacteraceae</taxon>
        <taxon>Bradyrhizobium</taxon>
    </lineage>
</organism>
<comment type="similarity">
    <text evidence="2">Belongs to the YkuD family.</text>
</comment>
<name>A0A1H1ZJW7_9BRAD</name>
<dbReference type="GO" id="GO:0016740">
    <property type="term" value="F:transferase activity"/>
    <property type="evidence" value="ECO:0007669"/>
    <property type="project" value="UniProtKB-KW"/>
</dbReference>
<feature type="active site" description="Nucleophile" evidence="7">
    <location>
        <position position="161"/>
    </location>
</feature>
<evidence type="ECO:0000256" key="4">
    <source>
        <dbReference type="ARBA" id="ARBA00022960"/>
    </source>
</evidence>
<dbReference type="GO" id="GO:0071555">
    <property type="term" value="P:cell wall organization"/>
    <property type="evidence" value="ECO:0007669"/>
    <property type="project" value="UniProtKB-UniRule"/>
</dbReference>
<dbReference type="InterPro" id="IPR005490">
    <property type="entry name" value="LD_TPept_cat_dom"/>
</dbReference>
<sequence length="491" mass="52606">MIYRSLVRALVTSAVLAAGALLAGCNSDEVSLANNAKANQPVSPKLIAAMAEKDMDLQSPILVRLFKEEAELEVWKQDRSGHFALLKTYPICRWSGDLGPKVREGDRQAPEGFYSISPAQMNPQSAYYLSFNTGFPNAFDRALGRTGSELMVHGDCSSRGCYAMTDEQIAEIYSLGRESFFGGQRAFQFQAYPFHLTPVNLAKHRNNPNMPFWRMIKEGNDHFEVTKQEPKVDFCEKKYVFDAAKPPNATKDPVFEASAKCPAYVIPDDIAQAVRQKQEQDDAEMAKLVAKGTPVARMNTGIDGGMNKVFAAKIPDGNTGLSDGGTGQDLSLLAMARAPGTIPQTVNPPHLPNLSQPDQPPAVAAATTTPATTNTKVATADGQSDGFFGSLARKVGFGTAAADTTATTTAPAAPAKPKVIEAKRPGPLRLEAKKPETKPETKQAATKPPLKSSVTDTQSTEAAAPAPQNAMVAGAQPIVQSNSFDSRFSAK</sequence>
<evidence type="ECO:0000256" key="3">
    <source>
        <dbReference type="ARBA" id="ARBA00022679"/>
    </source>
</evidence>
<accession>A0A1H1ZJW7</accession>
<feature type="active site" description="Proton donor/acceptor" evidence="7">
    <location>
        <position position="153"/>
    </location>
</feature>
<keyword evidence="5 7" id="KW-0573">Peptidoglycan synthesis</keyword>
<evidence type="ECO:0000256" key="9">
    <source>
        <dbReference type="SAM" id="SignalP"/>
    </source>
</evidence>
<feature type="domain" description="L,D-TPase catalytic" evidence="10">
    <location>
        <begin position="61"/>
        <end position="189"/>
    </location>
</feature>
<dbReference type="PANTHER" id="PTHR36699:SF1">
    <property type="entry name" value="L,D-TRANSPEPTIDASE YAFK-RELATED"/>
    <property type="match status" value="1"/>
</dbReference>
<feature type="compositionally biased region" description="Low complexity" evidence="8">
    <location>
        <begin position="402"/>
        <end position="415"/>
    </location>
</feature>
<feature type="compositionally biased region" description="Basic and acidic residues" evidence="8">
    <location>
        <begin position="418"/>
        <end position="441"/>
    </location>
</feature>
<dbReference type="SUPFAM" id="SSF141523">
    <property type="entry name" value="L,D-transpeptidase catalytic domain-like"/>
    <property type="match status" value="1"/>
</dbReference>
<evidence type="ECO:0000256" key="6">
    <source>
        <dbReference type="ARBA" id="ARBA00023316"/>
    </source>
</evidence>
<protein>
    <submittedName>
        <fullName evidence="11">Murein L,D-transpeptidase YafK</fullName>
    </submittedName>
</protein>
<dbReference type="PANTHER" id="PTHR36699">
    <property type="entry name" value="LD-TRANSPEPTIDASE"/>
    <property type="match status" value="1"/>
</dbReference>
<reference evidence="12" key="1">
    <citation type="submission" date="2016-10" db="EMBL/GenBank/DDBJ databases">
        <authorList>
            <person name="Varghese N."/>
            <person name="Submissions S."/>
        </authorList>
    </citation>
    <scope>NUCLEOTIDE SEQUENCE [LARGE SCALE GENOMIC DNA]</scope>
    <source>
        <strain evidence="12">GAS369</strain>
    </source>
</reference>
<evidence type="ECO:0000256" key="8">
    <source>
        <dbReference type="SAM" id="MobiDB-lite"/>
    </source>
</evidence>
<evidence type="ECO:0000256" key="5">
    <source>
        <dbReference type="ARBA" id="ARBA00022984"/>
    </source>
</evidence>
<keyword evidence="9" id="KW-0732">Signal</keyword>
<feature type="region of interest" description="Disordered" evidence="8">
    <location>
        <begin position="348"/>
        <end position="385"/>
    </location>
</feature>
<dbReference type="EMBL" id="LT629750">
    <property type="protein sequence ID" value="SDT33909.1"/>
    <property type="molecule type" value="Genomic_DNA"/>
</dbReference>
<evidence type="ECO:0000313" key="11">
    <source>
        <dbReference type="EMBL" id="SDT33909.1"/>
    </source>
</evidence>
<dbReference type="Proteomes" id="UP000243904">
    <property type="component" value="Chromosome I"/>
</dbReference>
<dbReference type="UniPathway" id="UPA00219"/>
<evidence type="ECO:0000259" key="10">
    <source>
        <dbReference type="PROSITE" id="PS52029"/>
    </source>
</evidence>